<dbReference type="InterPro" id="IPR002202">
    <property type="entry name" value="HMG_CoA_Rdtase"/>
</dbReference>
<dbReference type="InterPro" id="IPR009023">
    <property type="entry name" value="HMG_CoA_Rdtase_NAD(P)-bd_sf"/>
</dbReference>
<evidence type="ECO:0000313" key="15">
    <source>
        <dbReference type="Proteomes" id="UP001168098"/>
    </source>
</evidence>
<dbReference type="PROSITE" id="PS50065">
    <property type="entry name" value="HMG_COA_REDUCTASE_4"/>
    <property type="match status" value="1"/>
</dbReference>
<evidence type="ECO:0000256" key="5">
    <source>
        <dbReference type="ARBA" id="ARBA00022824"/>
    </source>
</evidence>
<evidence type="ECO:0000256" key="1">
    <source>
        <dbReference type="ARBA" id="ARBA00004477"/>
    </source>
</evidence>
<dbReference type="CDD" id="cd00643">
    <property type="entry name" value="HMG-CoA_reductase_classI"/>
    <property type="match status" value="1"/>
</dbReference>
<organism evidence="14 15">
    <name type="scientific">Vitis rotundifolia</name>
    <name type="common">Muscadine grape</name>
    <dbReference type="NCBI Taxonomy" id="103349"/>
    <lineage>
        <taxon>Eukaryota</taxon>
        <taxon>Viridiplantae</taxon>
        <taxon>Streptophyta</taxon>
        <taxon>Embryophyta</taxon>
        <taxon>Tracheophyta</taxon>
        <taxon>Spermatophyta</taxon>
        <taxon>Magnoliopsida</taxon>
        <taxon>eudicotyledons</taxon>
        <taxon>Gunneridae</taxon>
        <taxon>Pentapetalae</taxon>
        <taxon>rosids</taxon>
        <taxon>Vitales</taxon>
        <taxon>Vitaceae</taxon>
        <taxon>Viteae</taxon>
        <taxon>Vitis</taxon>
    </lineage>
</organism>
<keyword evidence="11" id="KW-0414">Isoprene biosynthesis</keyword>
<dbReference type="GO" id="GO:0008299">
    <property type="term" value="P:isoprenoid biosynthetic process"/>
    <property type="evidence" value="ECO:0007669"/>
    <property type="project" value="UniProtKB-KW"/>
</dbReference>
<comment type="similarity">
    <text evidence="3 12">Belongs to the HMG-CoA reductase family.</text>
</comment>
<evidence type="ECO:0000256" key="11">
    <source>
        <dbReference type="ARBA" id="ARBA00023229"/>
    </source>
</evidence>
<dbReference type="GO" id="GO:0004420">
    <property type="term" value="F:hydroxymethylglutaryl-CoA reductase (NADPH) activity"/>
    <property type="evidence" value="ECO:0007669"/>
    <property type="project" value="UniProtKB-EC"/>
</dbReference>
<evidence type="ECO:0000256" key="13">
    <source>
        <dbReference type="SAM" id="MobiDB-lite"/>
    </source>
</evidence>
<dbReference type="GO" id="GO:0005789">
    <property type="term" value="C:endoplasmic reticulum membrane"/>
    <property type="evidence" value="ECO:0007669"/>
    <property type="project" value="UniProtKB-SubCell"/>
</dbReference>
<evidence type="ECO:0000256" key="9">
    <source>
        <dbReference type="ARBA" id="ARBA00023136"/>
    </source>
</evidence>
<evidence type="ECO:0000313" key="14">
    <source>
        <dbReference type="EMBL" id="KAJ9673226.1"/>
    </source>
</evidence>
<dbReference type="InterPro" id="IPR004554">
    <property type="entry name" value="HMG_CoA_Rdtase_eu_arc"/>
</dbReference>
<dbReference type="Proteomes" id="UP001168098">
    <property type="component" value="Unassembled WGS sequence"/>
</dbReference>
<keyword evidence="6 12" id="KW-0521">NADP</keyword>
<comment type="caution">
    <text evidence="14">The sequence shown here is derived from an EMBL/GenBank/DDBJ whole genome shotgun (WGS) entry which is preliminary data.</text>
</comment>
<dbReference type="GO" id="GO:0005778">
    <property type="term" value="C:peroxisomal membrane"/>
    <property type="evidence" value="ECO:0007669"/>
    <property type="project" value="TreeGrafter"/>
</dbReference>
<dbReference type="InterPro" id="IPR023074">
    <property type="entry name" value="HMG_CoA_Rdtase_cat_sf"/>
</dbReference>
<dbReference type="Gene3D" id="3.30.70.420">
    <property type="entry name" value="Hydroxymethylglutaryl-CoA reductase, class I/II, NAD/NADP-binding domain"/>
    <property type="match status" value="1"/>
</dbReference>
<dbReference type="Pfam" id="PF00368">
    <property type="entry name" value="HMG-CoA_red"/>
    <property type="match status" value="1"/>
</dbReference>
<dbReference type="NCBIfam" id="TIGR00533">
    <property type="entry name" value="HMG_CoA_R_NADP"/>
    <property type="match status" value="1"/>
</dbReference>
<dbReference type="Gene3D" id="1.10.3270.10">
    <property type="entry name" value="HMGR, N-terminal domain"/>
    <property type="match status" value="1"/>
</dbReference>
<evidence type="ECO:0000256" key="3">
    <source>
        <dbReference type="ARBA" id="ARBA00007661"/>
    </source>
</evidence>
<evidence type="ECO:0000256" key="10">
    <source>
        <dbReference type="ARBA" id="ARBA00023180"/>
    </source>
</evidence>
<comment type="subcellular location">
    <subcellularLocation>
        <location evidence="1 12">Endoplasmic reticulum membrane</location>
        <topology evidence="1 12">Multi-pass membrane protein</topology>
    </subcellularLocation>
</comment>
<keyword evidence="8 12" id="KW-0560">Oxidoreductase</keyword>
<evidence type="ECO:0000256" key="2">
    <source>
        <dbReference type="ARBA" id="ARBA00005084"/>
    </source>
</evidence>
<feature type="transmembrane region" description="Helical" evidence="12">
    <location>
        <begin position="92"/>
        <end position="111"/>
    </location>
</feature>
<proteinExistence type="inferred from homology"/>
<evidence type="ECO:0000256" key="12">
    <source>
        <dbReference type="RuleBase" id="RU361219"/>
    </source>
</evidence>
<gene>
    <name evidence="14" type="ORF">PVL29_023060</name>
</gene>
<feature type="transmembrane region" description="Helical" evidence="12">
    <location>
        <begin position="50"/>
        <end position="71"/>
    </location>
</feature>
<dbReference type="PROSITE" id="PS00318">
    <property type="entry name" value="HMG_COA_REDUCTASE_2"/>
    <property type="match status" value="1"/>
</dbReference>
<dbReference type="PANTHER" id="PTHR10572:SF24">
    <property type="entry name" value="3-HYDROXY-3-METHYLGLUTARYL-COENZYME A REDUCTASE"/>
    <property type="match status" value="1"/>
</dbReference>
<dbReference type="InterPro" id="IPR023076">
    <property type="entry name" value="HMG_CoA_Rdtase_CS"/>
</dbReference>
<dbReference type="FunFam" id="1.10.3270.10:FF:000002">
    <property type="entry name" value="3-hydroxy-3-methylglutaryl coenzyme A reductase"/>
    <property type="match status" value="1"/>
</dbReference>
<accession>A0AA39D6T0</accession>
<dbReference type="SUPFAM" id="SSF56542">
    <property type="entry name" value="Substrate-binding domain of HMG-CoA reductase"/>
    <property type="match status" value="1"/>
</dbReference>
<dbReference type="EMBL" id="JARBHA010000018">
    <property type="protein sequence ID" value="KAJ9673226.1"/>
    <property type="molecule type" value="Genomic_DNA"/>
</dbReference>
<keyword evidence="10" id="KW-0325">Glycoprotein</keyword>
<evidence type="ECO:0000256" key="6">
    <source>
        <dbReference type="ARBA" id="ARBA00022857"/>
    </source>
</evidence>
<keyword evidence="9 12" id="KW-0472">Membrane</keyword>
<keyword evidence="7 12" id="KW-1133">Transmembrane helix</keyword>
<keyword evidence="15" id="KW-1185">Reference proteome</keyword>
<evidence type="ECO:0000256" key="8">
    <source>
        <dbReference type="ARBA" id="ARBA00023002"/>
    </source>
</evidence>
<dbReference type="InterPro" id="IPR009029">
    <property type="entry name" value="HMG_CoA_Rdtase_sub-bd_dom_sf"/>
</dbReference>
<dbReference type="SUPFAM" id="SSF55035">
    <property type="entry name" value="NAD-binding domain of HMG-CoA reductase"/>
    <property type="match status" value="1"/>
</dbReference>
<dbReference type="InterPro" id="IPR023282">
    <property type="entry name" value="HMG_CoA_Rdtase_N"/>
</dbReference>
<dbReference type="EC" id="1.1.1.34" evidence="12"/>
<dbReference type="Gene3D" id="3.90.770.10">
    <property type="entry name" value="3-hydroxy-3-methylglutaryl-coenzyme A Reductase, Chain A, domain 2"/>
    <property type="match status" value="1"/>
</dbReference>
<dbReference type="GO" id="GO:0016126">
    <property type="term" value="P:sterol biosynthetic process"/>
    <property type="evidence" value="ECO:0007669"/>
    <property type="project" value="TreeGrafter"/>
</dbReference>
<dbReference type="GO" id="GO:0015936">
    <property type="term" value="P:coenzyme A metabolic process"/>
    <property type="evidence" value="ECO:0007669"/>
    <property type="project" value="InterPro"/>
</dbReference>
<protein>
    <recommendedName>
        <fullName evidence="12">3-hydroxy-3-methylglutaryl coenzyme A reductase</fullName>
        <shortName evidence="12">HMG-CoA reductase</shortName>
        <ecNumber evidence="12">1.1.1.34</ecNumber>
    </recommendedName>
</protein>
<dbReference type="PROSITE" id="PS00066">
    <property type="entry name" value="HMG_COA_REDUCTASE_1"/>
    <property type="match status" value="1"/>
</dbReference>
<keyword evidence="4 12" id="KW-0812">Transmembrane</keyword>
<name>A0AA39D6T0_VITRO</name>
<evidence type="ECO:0000256" key="4">
    <source>
        <dbReference type="ARBA" id="ARBA00022692"/>
    </source>
</evidence>
<comment type="pathway">
    <text evidence="2 12">Metabolic intermediate biosynthesis; (R)-mevalonate biosynthesis; (R)-mevalonate from acetyl-CoA: step 3/3.</text>
</comment>
<dbReference type="PANTHER" id="PTHR10572">
    <property type="entry name" value="3-HYDROXY-3-METHYLGLUTARYL-COENZYME A REDUCTASE"/>
    <property type="match status" value="1"/>
</dbReference>
<comment type="catalytic activity">
    <reaction evidence="12">
        <text>(R)-mevalonate + 2 NADP(+) + CoA = (3S)-3-hydroxy-3-methylglutaryl-CoA + 2 NADPH + 2 H(+)</text>
        <dbReference type="Rhea" id="RHEA:15989"/>
        <dbReference type="ChEBI" id="CHEBI:15378"/>
        <dbReference type="ChEBI" id="CHEBI:36464"/>
        <dbReference type="ChEBI" id="CHEBI:43074"/>
        <dbReference type="ChEBI" id="CHEBI:57287"/>
        <dbReference type="ChEBI" id="CHEBI:57783"/>
        <dbReference type="ChEBI" id="CHEBI:58349"/>
        <dbReference type="EC" id="1.1.1.34"/>
    </reaction>
</comment>
<dbReference type="AlphaFoldDB" id="A0AA39D6T0"/>
<sequence length="593" mass="63628">MDVRRRPPRPPRATADATLESERHRRLKPTGAVDGPPSPPTPKASDALPLPLYLTNGIFFTLFFSVAYYLLHRWRDKIRTHTPLHVVTLSEIAAIVSLIASFIYLLGFFGIDFVQSFISRASHDAWDVDDDAPDHFIIDEDRRRGPCPASIECPVPPITAIASPSKMVDPAPVNLPEEDEEIVKLVVSGTIPSYSLESKLGDCKRAVSIRREALQRLTGKSLLELPCEGFDYQAILGQCCEMPVGYVQIPVGIAGPLLLDGFEYSVPMATTEGCLVASTNRGCKAIYVSGGATSMVLRDGMTRAPVVRFATAKRAAELKFFLENPENFETLSVIFNRSSRFARLQGIQCAMAGRNLYIRFSCSTGDAMGMNMVSKGVQNVLDFLQNDFPDMDVIGISGNFCSDKKAAAVNWIEGRGKSVVCEAVIKEDVVRKVLKTNTAALVELNMLKNLAGSAVAGALGGFNAHAGNIVSAIFIATGQDPAQNVESCHCITMMEAVNDGKDLHISVTMPSVEVGTVGGGTQLPSQSACLNLLGVKGASKESPGSNSKLLATIIAGSVLAGELSLMSAIAAGQLVKSHMKYNRSSKDVSKVAS</sequence>
<reference evidence="14 15" key="1">
    <citation type="journal article" date="2023" name="BMC Biotechnol.">
        <title>Vitis rotundifolia cv Carlos genome sequencing.</title>
        <authorList>
            <person name="Huff M."/>
            <person name="Hulse-Kemp A."/>
            <person name="Scheffler B."/>
            <person name="Youngblood R."/>
            <person name="Simpson S."/>
            <person name="Babiker E."/>
            <person name="Staton M."/>
        </authorList>
    </citation>
    <scope>NUCLEOTIDE SEQUENCE [LARGE SCALE GENOMIC DNA]</scope>
    <source>
        <tissue evidence="14">Leaf</tissue>
    </source>
</reference>
<keyword evidence="5 12" id="KW-0256">Endoplasmic reticulum</keyword>
<feature type="region of interest" description="Disordered" evidence="13">
    <location>
        <begin position="1"/>
        <end position="43"/>
    </location>
</feature>
<dbReference type="FunFam" id="3.30.70.420:FF:000001">
    <property type="entry name" value="3-hydroxy-3-methylglutaryl coenzyme A reductase"/>
    <property type="match status" value="1"/>
</dbReference>
<dbReference type="FunFam" id="3.90.770.10:FF:000001">
    <property type="entry name" value="3-hydroxy-3-methylglutaryl coenzyme A reductase"/>
    <property type="match status" value="1"/>
</dbReference>
<evidence type="ECO:0000256" key="7">
    <source>
        <dbReference type="ARBA" id="ARBA00022989"/>
    </source>
</evidence>
<dbReference type="PROSITE" id="PS01192">
    <property type="entry name" value="HMG_COA_REDUCTASE_3"/>
    <property type="match status" value="1"/>
</dbReference>
<dbReference type="PRINTS" id="PR00071">
    <property type="entry name" value="HMGCOARDTASE"/>
</dbReference>